<dbReference type="AlphaFoldDB" id="A0A9W6U5P6"/>
<sequence length="317" mass="35498">MGDPKTNKELFRAIQEASRPRASSRAPVSNALEIRKLRAQVASLEEKLGDLQSKWRDEVQDDLTLASAKNSIVEKHARAQTEDVHTGLEHLLEQQQFLFATLQTAISRAPLSSSGNEIYEALHFNTQLGLNPIEREKALLQHCQQSLSTLPSIVDKLVQMTVDKFKEYQEADDEEELNFPLEPFSWIDITGCEGYTLVSSTFISEIPSTSLNEVYAAVLAYLESIPSLMKRHFGIEARRTRLNSEESPVNYRQSTFNGVGLRSTVNNIMCSELTLSHGMVHVDAITDDPLHPIDAANSLKYSICALTITPRKNQGRN</sequence>
<protein>
    <submittedName>
        <fullName evidence="1">Unnamed protein product</fullName>
    </submittedName>
</protein>
<keyword evidence="2" id="KW-1185">Reference proteome</keyword>
<dbReference type="Proteomes" id="UP001165083">
    <property type="component" value="Unassembled WGS sequence"/>
</dbReference>
<name>A0A9W6U5P6_9STRA</name>
<gene>
    <name evidence="1" type="ORF">Plil01_001119900</name>
</gene>
<reference evidence="1" key="1">
    <citation type="submission" date="2023-04" db="EMBL/GenBank/DDBJ databases">
        <title>Phytophthora lilii NBRC 32176.</title>
        <authorList>
            <person name="Ichikawa N."/>
            <person name="Sato H."/>
            <person name="Tonouchi N."/>
        </authorList>
    </citation>
    <scope>NUCLEOTIDE SEQUENCE</scope>
    <source>
        <strain evidence="1">NBRC 32176</strain>
    </source>
</reference>
<organism evidence="1 2">
    <name type="scientific">Phytophthora lilii</name>
    <dbReference type="NCBI Taxonomy" id="2077276"/>
    <lineage>
        <taxon>Eukaryota</taxon>
        <taxon>Sar</taxon>
        <taxon>Stramenopiles</taxon>
        <taxon>Oomycota</taxon>
        <taxon>Peronosporomycetes</taxon>
        <taxon>Peronosporales</taxon>
        <taxon>Peronosporaceae</taxon>
        <taxon>Phytophthora</taxon>
    </lineage>
</organism>
<dbReference type="EMBL" id="BSXW01000631">
    <property type="protein sequence ID" value="GMF26845.1"/>
    <property type="molecule type" value="Genomic_DNA"/>
</dbReference>
<accession>A0A9W6U5P6</accession>
<proteinExistence type="predicted"/>
<comment type="caution">
    <text evidence="1">The sequence shown here is derived from an EMBL/GenBank/DDBJ whole genome shotgun (WGS) entry which is preliminary data.</text>
</comment>
<evidence type="ECO:0000313" key="2">
    <source>
        <dbReference type="Proteomes" id="UP001165083"/>
    </source>
</evidence>
<evidence type="ECO:0000313" key="1">
    <source>
        <dbReference type="EMBL" id="GMF26845.1"/>
    </source>
</evidence>